<protein>
    <submittedName>
        <fullName evidence="5">NUDIX domain-containing protein</fullName>
    </submittedName>
</protein>
<accession>A0A4P7ICI9</accession>
<dbReference type="InterPro" id="IPR020476">
    <property type="entry name" value="Nudix_hydrolase"/>
</dbReference>
<dbReference type="InterPro" id="IPR020084">
    <property type="entry name" value="NUDIX_hydrolase_CS"/>
</dbReference>
<dbReference type="SUPFAM" id="SSF55811">
    <property type="entry name" value="Nudix"/>
    <property type="match status" value="2"/>
</dbReference>
<proteinExistence type="inferred from homology"/>
<dbReference type="CDD" id="cd02883">
    <property type="entry name" value="NUDIX_Hydrolase"/>
    <property type="match status" value="2"/>
</dbReference>
<evidence type="ECO:0000256" key="3">
    <source>
        <dbReference type="RuleBase" id="RU003476"/>
    </source>
</evidence>
<evidence type="ECO:0000256" key="1">
    <source>
        <dbReference type="ARBA" id="ARBA00005582"/>
    </source>
</evidence>
<comment type="similarity">
    <text evidence="1 3">Belongs to the Nudix hydrolase family.</text>
</comment>
<feature type="domain" description="Nudix hydrolase" evidence="4">
    <location>
        <begin position="7"/>
        <end position="161"/>
    </location>
</feature>
<name>A0A4P7ICI9_9ACTN</name>
<dbReference type="InterPro" id="IPR000086">
    <property type="entry name" value="NUDIX_hydrolase_dom"/>
</dbReference>
<dbReference type="RefSeq" id="WP_135266804.1">
    <property type="nucleotide sequence ID" value="NZ_CP038436.1"/>
</dbReference>
<evidence type="ECO:0000256" key="2">
    <source>
        <dbReference type="ARBA" id="ARBA00022801"/>
    </source>
</evidence>
<keyword evidence="6" id="KW-1185">Reference proteome</keyword>
<dbReference type="PROSITE" id="PS00893">
    <property type="entry name" value="NUDIX_BOX"/>
    <property type="match status" value="2"/>
</dbReference>
<dbReference type="OrthoDB" id="9804442at2"/>
<dbReference type="PANTHER" id="PTHR43736">
    <property type="entry name" value="ADP-RIBOSE PYROPHOSPHATASE"/>
    <property type="match status" value="1"/>
</dbReference>
<evidence type="ECO:0000313" key="5">
    <source>
        <dbReference type="EMBL" id="QBX54835.1"/>
    </source>
</evidence>
<dbReference type="PRINTS" id="PR00502">
    <property type="entry name" value="NUDIXFAMILY"/>
</dbReference>
<dbReference type="PROSITE" id="PS51462">
    <property type="entry name" value="NUDIX"/>
    <property type="match status" value="2"/>
</dbReference>
<evidence type="ECO:0000313" key="6">
    <source>
        <dbReference type="Proteomes" id="UP000294853"/>
    </source>
</evidence>
<dbReference type="InterPro" id="IPR015797">
    <property type="entry name" value="NUDIX_hydrolase-like_dom_sf"/>
</dbReference>
<dbReference type="KEGG" id="nsn:EXE58_04720"/>
<dbReference type="Proteomes" id="UP000294853">
    <property type="component" value="Chromosome"/>
</dbReference>
<dbReference type="EMBL" id="CP038436">
    <property type="protein sequence ID" value="QBX54835.1"/>
    <property type="molecule type" value="Genomic_DNA"/>
</dbReference>
<gene>
    <name evidence="5" type="ORF">EXE58_04720</name>
</gene>
<dbReference type="AlphaFoldDB" id="A0A4P7ICI9"/>
<reference evidence="5 6" key="1">
    <citation type="submission" date="2019-03" db="EMBL/GenBank/DDBJ databases">
        <title>Three New Species of Nocardioides, Nocardioides euryhalodurans sp. nov., Nocardioides seonyuensis sp. nov. and Nocardioides eburneoflavus sp. nov. Iolated from Soil.</title>
        <authorList>
            <person name="Roh S.G."/>
            <person name="Lee C."/>
            <person name="Kim M.-K."/>
            <person name="Kim S.B."/>
        </authorList>
    </citation>
    <scope>NUCLEOTIDE SEQUENCE [LARGE SCALE GENOMIC DNA]</scope>
    <source>
        <strain evidence="5 6">MMS17-SY207-3</strain>
    </source>
</reference>
<dbReference type="PANTHER" id="PTHR43736:SF1">
    <property type="entry name" value="DIHYDRONEOPTERIN TRIPHOSPHATE DIPHOSPHATASE"/>
    <property type="match status" value="1"/>
</dbReference>
<dbReference type="Gene3D" id="3.90.79.10">
    <property type="entry name" value="Nucleoside Triphosphate Pyrophosphohydrolase"/>
    <property type="match status" value="2"/>
</dbReference>
<feature type="domain" description="Nudix hydrolase" evidence="4">
    <location>
        <begin position="156"/>
        <end position="309"/>
    </location>
</feature>
<dbReference type="Pfam" id="PF00293">
    <property type="entry name" value="NUDIX"/>
    <property type="match status" value="2"/>
</dbReference>
<evidence type="ECO:0000259" key="4">
    <source>
        <dbReference type="PROSITE" id="PS51462"/>
    </source>
</evidence>
<dbReference type="GO" id="GO:0016787">
    <property type="term" value="F:hydrolase activity"/>
    <property type="evidence" value="ECO:0007669"/>
    <property type="project" value="UniProtKB-KW"/>
</dbReference>
<organism evidence="5 6">
    <name type="scientific">Nocardioides seonyuensis</name>
    <dbReference type="NCBI Taxonomy" id="2518371"/>
    <lineage>
        <taxon>Bacteria</taxon>
        <taxon>Bacillati</taxon>
        <taxon>Actinomycetota</taxon>
        <taxon>Actinomycetes</taxon>
        <taxon>Propionibacteriales</taxon>
        <taxon>Nocardioidaceae</taxon>
        <taxon>Nocardioides</taxon>
    </lineage>
</organism>
<keyword evidence="2 3" id="KW-0378">Hydrolase</keyword>
<sequence>MGSLPRRQRVAAYAVVLREHEGRTELLLSRLAPRISRHELWTLPGGGLDHGEDPRAALVREVHEEAGLHATVGETARVYSAHLPRSSRDGQLVDFHALRIVYDAWVPADAPPPRVVEVNGSTVEAAWHPLADVLWGKVPVVAMVSEALRDHGPFRQQRVAAYAVVRRGLETGLRPSSTSGGGDILLTRLSASAAHPGRWTLPGGGVDHGERPADALAREVEEECGLSCEVGALLDVHDTHFSGTAPSGRLEDYHGVHLLFAATVGDGEPRVTEVDGTTDAVAWVPLADVASGRVEVLDVVTHALEVVSE</sequence>